<comment type="caution">
    <text evidence="1">The sequence shown here is derived from an EMBL/GenBank/DDBJ whole genome shotgun (WGS) entry which is preliminary data.</text>
</comment>
<evidence type="ECO:0000313" key="2">
    <source>
        <dbReference type="Proteomes" id="UP001155840"/>
    </source>
</evidence>
<keyword evidence="1" id="KW-0418">Kinase</keyword>
<dbReference type="RefSeq" id="WP_167130632.1">
    <property type="nucleotide sequence ID" value="NZ_JAANCM010000013.1"/>
</dbReference>
<evidence type="ECO:0000313" key="1">
    <source>
        <dbReference type="EMBL" id="NHT78325.1"/>
    </source>
</evidence>
<proteinExistence type="predicted"/>
<keyword evidence="2" id="KW-1185">Reference proteome</keyword>
<protein>
    <submittedName>
        <fullName evidence="1">Kinase</fullName>
    </submittedName>
</protein>
<dbReference type="Gene3D" id="3.40.50.300">
    <property type="entry name" value="P-loop containing nucleotide triphosphate hydrolases"/>
    <property type="match status" value="1"/>
</dbReference>
<dbReference type="SUPFAM" id="SSF52540">
    <property type="entry name" value="P-loop containing nucleoside triphosphate hydrolases"/>
    <property type="match status" value="1"/>
</dbReference>
<reference evidence="1" key="1">
    <citation type="submission" date="2020-03" db="EMBL/GenBank/DDBJ databases">
        <title>Ferranicluibacter endophyticum gen. nov., sp. nov., a new genus isolated from Rubus ulmifolius Schott. stem.</title>
        <authorList>
            <person name="Roca-Couso R."/>
            <person name="Flores-Felix J.D."/>
            <person name="Igual J.M."/>
            <person name="Rivas R."/>
        </authorList>
    </citation>
    <scope>NUCLEOTIDE SEQUENCE</scope>
    <source>
        <strain evidence="1">CRRU44</strain>
    </source>
</reference>
<dbReference type="GO" id="GO:0016301">
    <property type="term" value="F:kinase activity"/>
    <property type="evidence" value="ECO:0007669"/>
    <property type="project" value="UniProtKB-KW"/>
</dbReference>
<sequence>MELIGNAQSRLIVIRGNSGSGKSALAMAIRNRRPRGIAIIGQDVLRRNILHVPDIKPSLAADYIDVSARFALNRGLHVIIEGILRDDIYGDMLRGLICCHNGKSCCYRYKISFDETLRRHKTKAEAAEFGEIEMRQWWQDDDALAGVEELIIGPDQPLADTVAEVIANCGWEPRSANDVSR</sequence>
<dbReference type="InterPro" id="IPR027417">
    <property type="entry name" value="P-loop_NTPase"/>
</dbReference>
<dbReference type="AlphaFoldDB" id="A0AA43ZI62"/>
<name>A0AA43ZI62_9HYPH</name>
<dbReference type="Proteomes" id="UP001155840">
    <property type="component" value="Unassembled WGS sequence"/>
</dbReference>
<dbReference type="EMBL" id="JAANCM010000013">
    <property type="protein sequence ID" value="NHT78325.1"/>
    <property type="molecule type" value="Genomic_DNA"/>
</dbReference>
<accession>A0AA43ZI62</accession>
<organism evidence="1 2">
    <name type="scientific">Ferranicluibacter rubi</name>
    <dbReference type="NCBI Taxonomy" id="2715133"/>
    <lineage>
        <taxon>Bacteria</taxon>
        <taxon>Pseudomonadati</taxon>
        <taxon>Pseudomonadota</taxon>
        <taxon>Alphaproteobacteria</taxon>
        <taxon>Hyphomicrobiales</taxon>
        <taxon>Rhizobiaceae</taxon>
        <taxon>Ferranicluibacter</taxon>
    </lineage>
</organism>
<keyword evidence="1" id="KW-0808">Transferase</keyword>
<gene>
    <name evidence="1" type="ORF">G8E10_21700</name>
</gene>